<feature type="region of interest" description="Disordered" evidence="8">
    <location>
        <begin position="494"/>
        <end position="566"/>
    </location>
</feature>
<name>A0A9R1ADW6_TRITD</name>
<evidence type="ECO:0000256" key="7">
    <source>
        <dbReference type="ARBA" id="ARBA00023242"/>
    </source>
</evidence>
<dbReference type="InterPro" id="IPR045249">
    <property type="entry name" value="HARBI1-like"/>
</dbReference>
<evidence type="ECO:0000256" key="1">
    <source>
        <dbReference type="ARBA" id="ARBA00001968"/>
    </source>
</evidence>
<feature type="compositionally biased region" description="Basic and acidic residues" evidence="8">
    <location>
        <begin position="533"/>
        <end position="566"/>
    </location>
</feature>
<proteinExistence type="inferred from homology"/>
<dbReference type="InterPro" id="IPR027806">
    <property type="entry name" value="HARBI1_dom"/>
</dbReference>
<evidence type="ECO:0000256" key="2">
    <source>
        <dbReference type="ARBA" id="ARBA00004123"/>
    </source>
</evidence>
<dbReference type="PANTHER" id="PTHR22930">
    <property type="match status" value="1"/>
</dbReference>
<dbReference type="Gramene" id="TRITD7Bv1G234120.1">
    <property type="protein sequence ID" value="TRITD7Bv1G234120.1"/>
    <property type="gene ID" value="TRITD7Bv1G234120"/>
</dbReference>
<reference evidence="10 11" key="1">
    <citation type="submission" date="2017-09" db="EMBL/GenBank/DDBJ databases">
        <authorList>
            <consortium name="International Durum Wheat Genome Sequencing Consortium (IDWGSC)"/>
            <person name="Milanesi L."/>
        </authorList>
    </citation>
    <scope>NUCLEOTIDE SEQUENCE [LARGE SCALE GENOMIC DNA]</scope>
    <source>
        <strain evidence="11">cv. Svevo</strain>
    </source>
</reference>
<evidence type="ECO:0000313" key="10">
    <source>
        <dbReference type="EMBL" id="VAI94390.1"/>
    </source>
</evidence>
<dbReference type="Gene3D" id="3.80.10.10">
    <property type="entry name" value="Ribonuclease Inhibitor"/>
    <property type="match status" value="1"/>
</dbReference>
<accession>A0A9R1ADW6</accession>
<evidence type="ECO:0000259" key="9">
    <source>
        <dbReference type="Pfam" id="PF13359"/>
    </source>
</evidence>
<protein>
    <recommendedName>
        <fullName evidence="9">DDE Tnp4 domain-containing protein</fullName>
    </recommendedName>
</protein>
<dbReference type="GO" id="GO:0016787">
    <property type="term" value="F:hydrolase activity"/>
    <property type="evidence" value="ECO:0007669"/>
    <property type="project" value="UniProtKB-KW"/>
</dbReference>
<dbReference type="PANTHER" id="PTHR22930:SF174">
    <property type="entry name" value="DDE TNP4 DOMAIN-CONTAINING PROTEIN"/>
    <property type="match status" value="1"/>
</dbReference>
<organism evidence="10 11">
    <name type="scientific">Triticum turgidum subsp. durum</name>
    <name type="common">Durum wheat</name>
    <name type="synonym">Triticum durum</name>
    <dbReference type="NCBI Taxonomy" id="4567"/>
    <lineage>
        <taxon>Eukaryota</taxon>
        <taxon>Viridiplantae</taxon>
        <taxon>Streptophyta</taxon>
        <taxon>Embryophyta</taxon>
        <taxon>Tracheophyta</taxon>
        <taxon>Spermatophyta</taxon>
        <taxon>Magnoliopsida</taxon>
        <taxon>Liliopsida</taxon>
        <taxon>Poales</taxon>
        <taxon>Poaceae</taxon>
        <taxon>BOP clade</taxon>
        <taxon>Pooideae</taxon>
        <taxon>Triticodae</taxon>
        <taxon>Triticeae</taxon>
        <taxon>Triticinae</taxon>
        <taxon>Triticum</taxon>
    </lineage>
</organism>
<dbReference type="GO" id="GO:0046872">
    <property type="term" value="F:metal ion binding"/>
    <property type="evidence" value="ECO:0007669"/>
    <property type="project" value="UniProtKB-KW"/>
</dbReference>
<comment type="subcellular location">
    <subcellularLocation>
        <location evidence="2">Nucleus</location>
    </subcellularLocation>
</comment>
<dbReference type="EMBL" id="LT934124">
    <property type="protein sequence ID" value="VAI94390.1"/>
    <property type="molecule type" value="Genomic_DNA"/>
</dbReference>
<evidence type="ECO:0000256" key="8">
    <source>
        <dbReference type="SAM" id="MobiDB-lite"/>
    </source>
</evidence>
<keyword evidence="4" id="KW-0540">Nuclease</keyword>
<dbReference type="Pfam" id="PF13359">
    <property type="entry name" value="DDE_Tnp_4"/>
    <property type="match status" value="1"/>
</dbReference>
<evidence type="ECO:0000256" key="6">
    <source>
        <dbReference type="ARBA" id="ARBA00022801"/>
    </source>
</evidence>
<dbReference type="SUPFAM" id="SSF52047">
    <property type="entry name" value="RNI-like"/>
    <property type="match status" value="1"/>
</dbReference>
<keyword evidence="6" id="KW-0378">Hydrolase</keyword>
<keyword evidence="5" id="KW-0479">Metal-binding</keyword>
<dbReference type="InterPro" id="IPR032675">
    <property type="entry name" value="LRR_dom_sf"/>
</dbReference>
<keyword evidence="7" id="KW-0539">Nucleus</keyword>
<comment type="similarity">
    <text evidence="3">Belongs to the HARBI1 family.</text>
</comment>
<sequence>MTLVRMVEWEEWEWEEQVQAMHRLEKLVLINCRLRHVPRGLASNASSLKILCLLYVKHLSYIENFPSVVDLTVNGCPDLERITNLPNLQKLTIENCPKLKVLEHIASLERLYLEDYNMEELPECMRDIKLRHLQLFCRLWLLSAVAAGQSGTEWDKFSQVEHVKAYAHDGYNQRKWYVLYSRGDKCKLDSNISSSTVFEETLSSCMVDAQGFDSLYKMRRSTFSYVCSLVRIPFFEDMMAREHTFVDGRLFSLQDGVAVALRMLNSGDSPVTVGSSLGVSESTCLLVTKVFVEAMDEPSMHHFKWPGAAKMEKIRRKFDKIHGLPNCCGVVHTAQITFGSQYRDGEENEPVLMRAIVDPDMKFTQVWLASDLLELDSDLLKYYDEGASLNGSKLKLSDGSEVGDYIIGDARYPLRPWILTPYLLEDGLSRSDAKVEFNRRHSAVTAFALRALAKLKDTWKCLQGEGWHRDNNDILRRTIWVCCMLHNIVIDMEEKDEDQEEGEYEDEGQEELRQVADEDSVRARSALSQHLIKSVEEEQGAEDKNKEEEAQQRKAASRGKEKVHDI</sequence>
<evidence type="ECO:0000256" key="3">
    <source>
        <dbReference type="ARBA" id="ARBA00006958"/>
    </source>
</evidence>
<dbReference type="AlphaFoldDB" id="A0A9R1ADW6"/>
<evidence type="ECO:0000313" key="11">
    <source>
        <dbReference type="Proteomes" id="UP000324705"/>
    </source>
</evidence>
<evidence type="ECO:0000256" key="4">
    <source>
        <dbReference type="ARBA" id="ARBA00022722"/>
    </source>
</evidence>
<dbReference type="GO" id="GO:0004518">
    <property type="term" value="F:nuclease activity"/>
    <property type="evidence" value="ECO:0007669"/>
    <property type="project" value="UniProtKB-KW"/>
</dbReference>
<dbReference type="Proteomes" id="UP000324705">
    <property type="component" value="Chromosome 7B"/>
</dbReference>
<evidence type="ECO:0000256" key="5">
    <source>
        <dbReference type="ARBA" id="ARBA00022723"/>
    </source>
</evidence>
<gene>
    <name evidence="10" type="ORF">TRITD_7Bv1G234120</name>
</gene>
<comment type="cofactor">
    <cofactor evidence="1">
        <name>a divalent metal cation</name>
        <dbReference type="ChEBI" id="CHEBI:60240"/>
    </cofactor>
</comment>
<feature type="compositionally biased region" description="Acidic residues" evidence="8">
    <location>
        <begin position="494"/>
        <end position="509"/>
    </location>
</feature>
<feature type="domain" description="DDE Tnp4" evidence="9">
    <location>
        <begin position="400"/>
        <end position="487"/>
    </location>
</feature>
<feature type="compositionally biased region" description="Basic and acidic residues" evidence="8">
    <location>
        <begin position="510"/>
        <end position="522"/>
    </location>
</feature>
<dbReference type="GO" id="GO:0005634">
    <property type="term" value="C:nucleus"/>
    <property type="evidence" value="ECO:0007669"/>
    <property type="project" value="UniProtKB-SubCell"/>
</dbReference>
<keyword evidence="11" id="KW-1185">Reference proteome</keyword>